<evidence type="ECO:0000256" key="1">
    <source>
        <dbReference type="ARBA" id="ARBA00004173"/>
    </source>
</evidence>
<evidence type="ECO:0000259" key="5">
    <source>
        <dbReference type="Pfam" id="PF08547"/>
    </source>
</evidence>
<dbReference type="EMBL" id="HACG01044857">
    <property type="protein sequence ID" value="CEK91722.1"/>
    <property type="molecule type" value="Transcribed_RNA"/>
</dbReference>
<dbReference type="GO" id="GO:0006120">
    <property type="term" value="P:mitochondrial electron transport, NADH to ubiquinone"/>
    <property type="evidence" value="ECO:0007669"/>
    <property type="project" value="TreeGrafter"/>
</dbReference>
<dbReference type="InterPro" id="IPR008979">
    <property type="entry name" value="Galactose-bd-like_sf"/>
</dbReference>
<keyword evidence="3" id="KW-0496">Mitochondrion</keyword>
<proteinExistence type="inferred from homology"/>
<evidence type="ECO:0000313" key="7">
    <source>
        <dbReference type="EMBL" id="CEK91722.1"/>
    </source>
</evidence>
<dbReference type="PANTHER" id="PTHR13194:SF18">
    <property type="entry name" value="COMPLEX I INTERMEDIATE-ASSOCIATED PROTEIN 30, MITOCHONDRIAL"/>
    <property type="match status" value="1"/>
</dbReference>
<evidence type="ECO:0000256" key="3">
    <source>
        <dbReference type="ARBA" id="ARBA00023128"/>
    </source>
</evidence>
<dbReference type="PANTHER" id="PTHR13194">
    <property type="entry name" value="COMPLEX I INTERMEDIATE-ASSOCIATED PROTEIN 30"/>
    <property type="match status" value="1"/>
</dbReference>
<comment type="similarity">
    <text evidence="2">Belongs to the CIA30 family.</text>
</comment>
<dbReference type="GO" id="GO:0032981">
    <property type="term" value="P:mitochondrial respiratory chain complex I assembly"/>
    <property type="evidence" value="ECO:0007669"/>
    <property type="project" value="TreeGrafter"/>
</dbReference>
<dbReference type="EMBL" id="HACG01044854">
    <property type="protein sequence ID" value="CEK91719.1"/>
    <property type="molecule type" value="Transcribed_RNA"/>
</dbReference>
<evidence type="ECO:0000256" key="4">
    <source>
        <dbReference type="ARBA" id="ARBA00023186"/>
    </source>
</evidence>
<feature type="domain" description="NADH:ubiquinone oxidoreductase intermediate-associated protein 30" evidence="5">
    <location>
        <begin position="96"/>
        <end position="269"/>
    </location>
</feature>
<dbReference type="GO" id="GO:0005739">
    <property type="term" value="C:mitochondrion"/>
    <property type="evidence" value="ECO:0007669"/>
    <property type="project" value="UniProtKB-SubCell"/>
</dbReference>
<accession>A0A0B7BEJ1</accession>
<gene>
    <name evidence="6" type="primary">ORF184491</name>
    <name evidence="7" type="synonym">ORF184511</name>
</gene>
<dbReference type="Pfam" id="PF08547">
    <property type="entry name" value="CIA30"/>
    <property type="match status" value="1"/>
</dbReference>
<protein>
    <recommendedName>
        <fullName evidence="5">NADH:ubiquinone oxidoreductase intermediate-associated protein 30 domain-containing protein</fullName>
    </recommendedName>
</protein>
<evidence type="ECO:0000256" key="2">
    <source>
        <dbReference type="ARBA" id="ARBA00007884"/>
    </source>
</evidence>
<dbReference type="InterPro" id="IPR039131">
    <property type="entry name" value="NDUFAF1"/>
</dbReference>
<dbReference type="AlphaFoldDB" id="A0A0B7BEJ1"/>
<dbReference type="SUPFAM" id="SSF49785">
    <property type="entry name" value="Galactose-binding domain-like"/>
    <property type="match status" value="1"/>
</dbReference>
<comment type="subcellular location">
    <subcellularLocation>
        <location evidence="1">Mitochondrion</location>
    </subcellularLocation>
</comment>
<sequence length="298" mass="34143">MAAGRACRIPLFNGTSFDFLKPFSSIHLCKRTSASLYHKNRKGTEEDVPEESFSYKLNYVMRNFVPETKKFAQEWKRAIVANPMLEANHGNYESVFRFDSKPAIDSWIVTADKDNQGGKSSASFVLSQNRTGLFRGNLCSDVPKDGKTKYSGYCNITYKVPMRSFARENNWDWSIFNSLLMKVRGDGRAYMVVIGTRCYSDINWLNRWSFPLYTRGGPYWQTVKIPFSKFIISYKGRVQDKQEHLPLSMVNSFGITIGNSAEGPFCLEIDSVAVMYDINLSSKHAYELYQDRNLEGQT</sequence>
<keyword evidence="4" id="KW-0143">Chaperone</keyword>
<dbReference type="InterPro" id="IPR013857">
    <property type="entry name" value="NADH-UbQ_OxRdtase-assoc_prot30"/>
</dbReference>
<organism evidence="6">
    <name type="scientific">Arion vulgaris</name>
    <dbReference type="NCBI Taxonomy" id="1028688"/>
    <lineage>
        <taxon>Eukaryota</taxon>
        <taxon>Metazoa</taxon>
        <taxon>Spiralia</taxon>
        <taxon>Lophotrochozoa</taxon>
        <taxon>Mollusca</taxon>
        <taxon>Gastropoda</taxon>
        <taxon>Heterobranchia</taxon>
        <taxon>Euthyneura</taxon>
        <taxon>Panpulmonata</taxon>
        <taxon>Eupulmonata</taxon>
        <taxon>Stylommatophora</taxon>
        <taxon>Helicina</taxon>
        <taxon>Arionoidea</taxon>
        <taxon>Arionidae</taxon>
        <taxon>Arion</taxon>
    </lineage>
</organism>
<reference evidence="6" key="1">
    <citation type="submission" date="2014-12" db="EMBL/GenBank/DDBJ databases">
        <title>Insight into the proteome of Arion vulgaris.</title>
        <authorList>
            <person name="Aradska J."/>
            <person name="Bulat T."/>
            <person name="Smidak R."/>
            <person name="Sarate P."/>
            <person name="Gangsoo J."/>
            <person name="Sialana F."/>
            <person name="Bilban M."/>
            <person name="Lubec G."/>
        </authorList>
    </citation>
    <scope>NUCLEOTIDE SEQUENCE</scope>
    <source>
        <tissue evidence="6">Skin</tissue>
    </source>
</reference>
<evidence type="ECO:0000313" key="6">
    <source>
        <dbReference type="EMBL" id="CEK91719.1"/>
    </source>
</evidence>
<dbReference type="Gene3D" id="2.60.120.430">
    <property type="entry name" value="Galactose-binding lectin"/>
    <property type="match status" value="1"/>
</dbReference>
<name>A0A0B7BEJ1_9EUPU</name>
<dbReference type="GO" id="GO:0051082">
    <property type="term" value="F:unfolded protein binding"/>
    <property type="evidence" value="ECO:0007669"/>
    <property type="project" value="TreeGrafter"/>
</dbReference>